<dbReference type="SUPFAM" id="SSF54637">
    <property type="entry name" value="Thioesterase/thiol ester dehydrase-isomerase"/>
    <property type="match status" value="1"/>
</dbReference>
<dbReference type="NCBIfam" id="NF006045">
    <property type="entry name" value="PRK08190.1"/>
    <property type="match status" value="1"/>
</dbReference>
<dbReference type="Gene3D" id="3.40.718.10">
    <property type="entry name" value="Isopropylmalate Dehydrogenase"/>
    <property type="match status" value="1"/>
</dbReference>
<evidence type="ECO:0000259" key="5">
    <source>
        <dbReference type="Pfam" id="PF01575"/>
    </source>
</evidence>
<dbReference type="PANTHER" id="PTHR43356">
    <property type="entry name" value="PHOSPHATE ACETYLTRANSFERASE"/>
    <property type="match status" value="1"/>
</dbReference>
<dbReference type="InterPro" id="IPR002505">
    <property type="entry name" value="PTA_PTB"/>
</dbReference>
<dbReference type="InterPro" id="IPR050500">
    <property type="entry name" value="Phos_Acetyltrans/Butyryltrans"/>
</dbReference>
<dbReference type="RefSeq" id="WP_084545381.1">
    <property type="nucleotide sequence ID" value="NZ_KI519500.1"/>
</dbReference>
<evidence type="ECO:0000313" key="7">
    <source>
        <dbReference type="RefSeq" id="WP_084545381.1"/>
    </source>
</evidence>
<dbReference type="Proteomes" id="UP000675920">
    <property type="component" value="Unplaced"/>
</dbReference>
<dbReference type="InterPro" id="IPR002539">
    <property type="entry name" value="MaoC-like_dom"/>
</dbReference>
<dbReference type="InterPro" id="IPR029069">
    <property type="entry name" value="HotDog_dom_sf"/>
</dbReference>
<dbReference type="GO" id="GO:0016746">
    <property type="term" value="F:acyltransferase activity"/>
    <property type="evidence" value="ECO:0007669"/>
    <property type="project" value="UniProtKB-KW"/>
</dbReference>
<dbReference type="OrthoDB" id="9774179at2"/>
<evidence type="ECO:0000313" key="6">
    <source>
        <dbReference type="Proteomes" id="UP000675920"/>
    </source>
</evidence>
<reference evidence="7" key="1">
    <citation type="submission" date="2025-08" db="UniProtKB">
        <authorList>
            <consortium name="RefSeq"/>
        </authorList>
    </citation>
    <scope>IDENTIFICATION</scope>
</reference>
<dbReference type="PANTHER" id="PTHR43356:SF2">
    <property type="entry name" value="PHOSPHATE ACETYLTRANSFERASE"/>
    <property type="match status" value="1"/>
</dbReference>
<name>A0A8B6XBW0_9BURK</name>
<dbReference type="AlphaFoldDB" id="A0A8B6XBW0"/>
<dbReference type="CDD" id="cd03449">
    <property type="entry name" value="R_hydratase"/>
    <property type="match status" value="1"/>
</dbReference>
<feature type="domain" description="Phosphate acetyl/butaryl transferase" evidence="4">
    <location>
        <begin position="243"/>
        <end position="456"/>
    </location>
</feature>
<evidence type="ECO:0000256" key="1">
    <source>
        <dbReference type="ARBA" id="ARBA00022679"/>
    </source>
</evidence>
<keyword evidence="6" id="KW-1185">Reference proteome</keyword>
<organism evidence="6 7">
    <name type="scientific">Derxia gummosa DSM 723</name>
    <dbReference type="NCBI Taxonomy" id="1121388"/>
    <lineage>
        <taxon>Bacteria</taxon>
        <taxon>Pseudomonadati</taxon>
        <taxon>Pseudomonadota</taxon>
        <taxon>Betaproteobacteria</taxon>
        <taxon>Burkholderiales</taxon>
        <taxon>Alcaligenaceae</taxon>
        <taxon>Derxia</taxon>
    </lineage>
</organism>
<keyword evidence="3" id="KW-0012">Acyltransferase</keyword>
<dbReference type="Pfam" id="PF01575">
    <property type="entry name" value="MaoC_dehydratas"/>
    <property type="match status" value="1"/>
</dbReference>
<dbReference type="Pfam" id="PF01515">
    <property type="entry name" value="PTA_PTB"/>
    <property type="match status" value="1"/>
</dbReference>
<dbReference type="FunFam" id="3.10.129.10:FF:000042">
    <property type="entry name" value="MaoC domain protein dehydratase"/>
    <property type="match status" value="1"/>
</dbReference>
<evidence type="ECO:0000259" key="4">
    <source>
        <dbReference type="Pfam" id="PF01515"/>
    </source>
</evidence>
<evidence type="ECO:0000256" key="3">
    <source>
        <dbReference type="ARBA" id="ARBA00023315"/>
    </source>
</evidence>
<proteinExistence type="predicted"/>
<sequence length="491" mass="51074">MDIRSTDLITNRTWDEIAVGDTATLVRTLTADDIRVFAAMSGDVNPAHLDAEYAKASVFHEVIAHGMWGAALISALLGTEFPGPGTIYTGQSLHFLRPVHIGDVLTVKLTAKEKVERGHRIVFDCECSNQNGEPVITGEAEVKAPTERISRPRWPVPDLIVNDRHARLAALVGLGRGLAPVSIAVAHPCDTESLKGALDAAEAGLVLPILVAPLGKLREVAAAAGLSLDGIECIDVPHSHAAAEQAVALVRAGRAEALMKGSLHTDELMHAVVAHDTGLRTARRLSHVFVMDVPTYPRRLLITDAAINIEPTLEDKADILRNAIDLARALGIATPKAAILAAVETVNPKMRATLDAAALCKMADRGQIAGAVLDGPLAFDNAISAAAAKTKGIVSPVAGEADILLVPDLESGNMLAKQLEYLADAQAAGIVLGAKVPIVLTSRADDAETRLASCVLALLLARAGKGGAGGLGRAGASLSAVPQAALDGSVE</sequence>
<keyword evidence="2" id="KW-0456">Lyase</keyword>
<dbReference type="GO" id="GO:0016836">
    <property type="term" value="F:hydro-lyase activity"/>
    <property type="evidence" value="ECO:0007669"/>
    <property type="project" value="UniProtKB-ARBA"/>
</dbReference>
<accession>A0A8B6XBW0</accession>
<keyword evidence="1" id="KW-0808">Transferase</keyword>
<evidence type="ECO:0000256" key="2">
    <source>
        <dbReference type="ARBA" id="ARBA00023239"/>
    </source>
</evidence>
<feature type="domain" description="MaoC-like" evidence="5">
    <location>
        <begin position="27"/>
        <end position="117"/>
    </location>
</feature>
<dbReference type="NCBIfam" id="NF008852">
    <property type="entry name" value="PRK11890.1"/>
    <property type="match status" value="1"/>
</dbReference>
<protein>
    <submittedName>
        <fullName evidence="7">Bifunctional enoyl-CoA hydratase/phosphate acetyltransferase</fullName>
    </submittedName>
</protein>
<dbReference type="SUPFAM" id="SSF53659">
    <property type="entry name" value="Isocitrate/Isopropylmalate dehydrogenase-like"/>
    <property type="match status" value="1"/>
</dbReference>
<dbReference type="Gene3D" id="3.10.129.10">
    <property type="entry name" value="Hotdog Thioesterase"/>
    <property type="match status" value="1"/>
</dbReference>